<feature type="region of interest" description="Disordered" evidence="1">
    <location>
        <begin position="857"/>
        <end position="878"/>
    </location>
</feature>
<feature type="compositionally biased region" description="Polar residues" evidence="1">
    <location>
        <begin position="341"/>
        <end position="356"/>
    </location>
</feature>
<dbReference type="InterPro" id="IPR058055">
    <property type="entry name" value="PA-PLA1"/>
</dbReference>
<feature type="region of interest" description="Disordered" evidence="1">
    <location>
        <begin position="237"/>
        <end position="264"/>
    </location>
</feature>
<dbReference type="PROSITE" id="PS51043">
    <property type="entry name" value="DDHD"/>
    <property type="match status" value="1"/>
</dbReference>
<evidence type="ECO:0000256" key="1">
    <source>
        <dbReference type="SAM" id="MobiDB-lite"/>
    </source>
</evidence>
<evidence type="ECO:0000313" key="3">
    <source>
        <dbReference type="EMBL" id="KAH7354050.1"/>
    </source>
</evidence>
<dbReference type="Proteomes" id="UP000813385">
    <property type="component" value="Unassembled WGS sequence"/>
</dbReference>
<proteinExistence type="predicted"/>
<reference evidence="3" key="1">
    <citation type="journal article" date="2021" name="Nat. Commun.">
        <title>Genetic determinants of endophytism in the Arabidopsis root mycobiome.</title>
        <authorList>
            <person name="Mesny F."/>
            <person name="Miyauchi S."/>
            <person name="Thiergart T."/>
            <person name="Pickel B."/>
            <person name="Atanasova L."/>
            <person name="Karlsson M."/>
            <person name="Huettel B."/>
            <person name="Barry K.W."/>
            <person name="Haridas S."/>
            <person name="Chen C."/>
            <person name="Bauer D."/>
            <person name="Andreopoulos W."/>
            <person name="Pangilinan J."/>
            <person name="LaButti K."/>
            <person name="Riley R."/>
            <person name="Lipzen A."/>
            <person name="Clum A."/>
            <person name="Drula E."/>
            <person name="Henrissat B."/>
            <person name="Kohler A."/>
            <person name="Grigoriev I.V."/>
            <person name="Martin F.M."/>
            <person name="Hacquard S."/>
        </authorList>
    </citation>
    <scope>NUCLEOTIDE SEQUENCE</scope>
    <source>
        <strain evidence="3">MPI-CAGE-AT-0016</strain>
    </source>
</reference>
<dbReference type="InterPro" id="IPR055555">
    <property type="entry name" value="PA-PLA1_DUF7131"/>
</dbReference>
<dbReference type="GO" id="GO:0005737">
    <property type="term" value="C:cytoplasm"/>
    <property type="evidence" value="ECO:0007669"/>
    <property type="project" value="TreeGrafter"/>
</dbReference>
<feature type="region of interest" description="Disordered" evidence="1">
    <location>
        <begin position="1"/>
        <end position="62"/>
    </location>
</feature>
<dbReference type="InterPro" id="IPR029058">
    <property type="entry name" value="AB_hydrolase_fold"/>
</dbReference>
<dbReference type="AlphaFoldDB" id="A0A8K0X032"/>
<dbReference type="PANTHER" id="PTHR23509:SF10">
    <property type="entry name" value="LD21067P"/>
    <property type="match status" value="1"/>
</dbReference>
<feature type="region of interest" description="Disordered" evidence="1">
    <location>
        <begin position="322"/>
        <end position="387"/>
    </location>
</feature>
<dbReference type="Pfam" id="PF23463">
    <property type="entry name" value="WWE_2"/>
    <property type="match status" value="1"/>
</dbReference>
<dbReference type="EMBL" id="JAGPXD010000005">
    <property type="protein sequence ID" value="KAH7354050.1"/>
    <property type="molecule type" value="Genomic_DNA"/>
</dbReference>
<protein>
    <submittedName>
        <fullName evidence="3">DDHD domain-containing protein</fullName>
    </submittedName>
</protein>
<feature type="compositionally biased region" description="Polar residues" evidence="1">
    <location>
        <begin position="378"/>
        <end position="387"/>
    </location>
</feature>
<feature type="region of interest" description="Disordered" evidence="1">
    <location>
        <begin position="78"/>
        <end position="97"/>
    </location>
</feature>
<feature type="compositionally biased region" description="Basic and acidic residues" evidence="1">
    <location>
        <begin position="869"/>
        <end position="878"/>
    </location>
</feature>
<feature type="compositionally biased region" description="Basic and acidic residues" evidence="1">
    <location>
        <begin position="328"/>
        <end position="338"/>
    </location>
</feature>
<keyword evidence="4" id="KW-1185">Reference proteome</keyword>
<dbReference type="PANTHER" id="PTHR23509">
    <property type="entry name" value="PA-PL1 PHOSPHOLIPASE FAMILY"/>
    <property type="match status" value="1"/>
</dbReference>
<feature type="region of interest" description="Disordered" evidence="1">
    <location>
        <begin position="642"/>
        <end position="670"/>
    </location>
</feature>
<dbReference type="GO" id="GO:0004620">
    <property type="term" value="F:phospholipase activity"/>
    <property type="evidence" value="ECO:0007669"/>
    <property type="project" value="TreeGrafter"/>
</dbReference>
<feature type="domain" description="DDHD" evidence="2">
    <location>
        <begin position="614"/>
        <end position="932"/>
    </location>
</feature>
<dbReference type="GO" id="GO:0046872">
    <property type="term" value="F:metal ion binding"/>
    <property type="evidence" value="ECO:0007669"/>
    <property type="project" value="InterPro"/>
</dbReference>
<feature type="compositionally biased region" description="Basic and acidic residues" evidence="1">
    <location>
        <begin position="1"/>
        <end position="11"/>
    </location>
</feature>
<feature type="region of interest" description="Disordered" evidence="1">
    <location>
        <begin position="779"/>
        <end position="838"/>
    </location>
</feature>
<feature type="compositionally biased region" description="Low complexity" evidence="1">
    <location>
        <begin position="23"/>
        <end position="43"/>
    </location>
</feature>
<dbReference type="Pfam" id="PF02862">
    <property type="entry name" value="DDHD"/>
    <property type="match status" value="1"/>
</dbReference>
<evidence type="ECO:0000259" key="2">
    <source>
        <dbReference type="PROSITE" id="PS51043"/>
    </source>
</evidence>
<evidence type="ECO:0000313" key="4">
    <source>
        <dbReference type="Proteomes" id="UP000813385"/>
    </source>
</evidence>
<feature type="compositionally biased region" description="Polar residues" evidence="1">
    <location>
        <begin position="44"/>
        <end position="57"/>
    </location>
</feature>
<dbReference type="SUPFAM" id="SSF53474">
    <property type="entry name" value="alpha/beta-Hydrolases"/>
    <property type="match status" value="1"/>
</dbReference>
<dbReference type="SMART" id="SM01127">
    <property type="entry name" value="DDHD"/>
    <property type="match status" value="1"/>
</dbReference>
<feature type="compositionally biased region" description="Polar residues" evidence="1">
    <location>
        <begin position="821"/>
        <end position="836"/>
    </location>
</feature>
<gene>
    <name evidence="3" type="ORF">B0T11DRAFT_307512</name>
</gene>
<sequence>MSDNSKSKTEKSYLSSAVDSLNPWASSSRTATPTPNTPTSTTNGDHSTTHLYGQSIKSYPPDCPPLRVRWFHAVDTPKRKPATHISKPTDDKPLPQPKKFIAFSQSDSRSIEHSYQALLERAEQLRADPGASTQTHSPSTSVPVNEDYLFDVDIRNREVAPVYWAGPVFEVLRGSWFYQEGSTLRPCDENLASQLEEGFLKVKPWKYPKVKAAGLGNDGAPRDNLPGSGDKLAWAAEHSGSAKTPPDSAVPLSDPSLAEPRPPESHRLFGAYMNSVATYHDDATVWLSSDSVLSWVTSTVYQRFSGGSGYMGGIKLVRGWSANPSKSTESKNTDDDVSAHPSVQSRHQQDGGSSQVVGADPTAASLGGNETVGAGSKLTDSPDTGSQYDCLAEDGENQGREIEHLILATHGIGQLLGARMESMNFVRDVNVLRKTMKTTYANSADLCALNMEGADGRKNCRVQVLPVCWRHLLEFPKRREKKSERDIGDQANEDDEYPSLEDITIEGMAFARSLISDLALDVLLYQSAYRQSISAIVLQEANRIYKLFKDRNPGFNGKVHIIGHSLGSAVMFDILCRQKEVPLSEGTQRNPLGFWPSQPVHDAPRKKNPAELQFDFNVADFYCLGSPVGLFQMLKGRTIAGRHDQSVPSESPLEADPGGDPFDTAPRSHGEHVSLVTGLPFSVSSPKVAQLFNIFHPSDPISYRLEPLISSSFSGMKPQSLPYTKKNIFSNVTQQGLTGIGTKVGQSMSGLWTSLSAGITSNLLVRNLGLTSDDIARLSKTPGPNAGEGDVPSSSIGSDGSVLPGASQLGERTNERKKELATTSSNEGRKSTSGNDVTLIDDELETLLSRLQREEHKLPGIAGSGTGHGESEEVRKARREDAKMRALNRNGRVDYSIQESVLDFNPINTIASHMSYWADEDVTHFILSQLLSDRRRRKEATKTSAVGPKRT</sequence>
<dbReference type="OrthoDB" id="431378at2759"/>
<comment type="caution">
    <text evidence="3">The sequence shown here is derived from an EMBL/GenBank/DDBJ whole genome shotgun (WGS) entry which is preliminary data.</text>
</comment>
<dbReference type="InterPro" id="IPR004177">
    <property type="entry name" value="DDHD_dom"/>
</dbReference>
<dbReference type="InterPro" id="IPR057826">
    <property type="entry name" value="WWE_C20G8.02"/>
</dbReference>
<dbReference type="Pfam" id="PF23465">
    <property type="entry name" value="DUF7131"/>
    <property type="match status" value="1"/>
</dbReference>
<organism evidence="3 4">
    <name type="scientific">Plectosphaerella cucumerina</name>
    <dbReference type="NCBI Taxonomy" id="40658"/>
    <lineage>
        <taxon>Eukaryota</taxon>
        <taxon>Fungi</taxon>
        <taxon>Dikarya</taxon>
        <taxon>Ascomycota</taxon>
        <taxon>Pezizomycotina</taxon>
        <taxon>Sordariomycetes</taxon>
        <taxon>Hypocreomycetidae</taxon>
        <taxon>Glomerellales</taxon>
        <taxon>Plectosphaerellaceae</taxon>
        <taxon>Plectosphaerella</taxon>
    </lineage>
</organism>
<accession>A0A8K0X032</accession>
<name>A0A8K0X032_9PEZI</name>